<keyword evidence="1" id="KW-0812">Transmembrane</keyword>
<gene>
    <name evidence="2" type="ORF">OAUR00152_LOCUS19361</name>
</gene>
<feature type="transmembrane region" description="Helical" evidence="1">
    <location>
        <begin position="190"/>
        <end position="209"/>
    </location>
</feature>
<dbReference type="AlphaFoldDB" id="A0A7S4J1H7"/>
<keyword evidence="1" id="KW-0472">Membrane</keyword>
<feature type="transmembrane region" description="Helical" evidence="1">
    <location>
        <begin position="127"/>
        <end position="145"/>
    </location>
</feature>
<accession>A0A7S4J1H7</accession>
<proteinExistence type="predicted"/>
<evidence type="ECO:0000256" key="1">
    <source>
        <dbReference type="SAM" id="Phobius"/>
    </source>
</evidence>
<evidence type="ECO:0000313" key="2">
    <source>
        <dbReference type="EMBL" id="CAE2247124.1"/>
    </source>
</evidence>
<protein>
    <submittedName>
        <fullName evidence="2">Uncharacterized protein</fullName>
    </submittedName>
</protein>
<feature type="transmembrane region" description="Helical" evidence="1">
    <location>
        <begin position="157"/>
        <end position="178"/>
    </location>
</feature>
<feature type="transmembrane region" description="Helical" evidence="1">
    <location>
        <begin position="98"/>
        <end position="115"/>
    </location>
</feature>
<feature type="transmembrane region" description="Helical" evidence="1">
    <location>
        <begin position="68"/>
        <end position="86"/>
    </location>
</feature>
<dbReference type="EMBL" id="HBKQ01028526">
    <property type="protein sequence ID" value="CAE2247124.1"/>
    <property type="molecule type" value="Transcribed_RNA"/>
</dbReference>
<organism evidence="2">
    <name type="scientific">Odontella aurita</name>
    <dbReference type="NCBI Taxonomy" id="265563"/>
    <lineage>
        <taxon>Eukaryota</taxon>
        <taxon>Sar</taxon>
        <taxon>Stramenopiles</taxon>
        <taxon>Ochrophyta</taxon>
        <taxon>Bacillariophyta</taxon>
        <taxon>Mediophyceae</taxon>
        <taxon>Biddulphiophycidae</taxon>
        <taxon>Eupodiscales</taxon>
        <taxon>Odontellaceae</taxon>
        <taxon>Odontella</taxon>
    </lineage>
</organism>
<name>A0A7S4J1H7_9STRA</name>
<feature type="transmembrane region" description="Helical" evidence="1">
    <location>
        <begin position="224"/>
        <end position="245"/>
    </location>
</feature>
<reference evidence="2" key="1">
    <citation type="submission" date="2021-01" db="EMBL/GenBank/DDBJ databases">
        <authorList>
            <person name="Corre E."/>
            <person name="Pelletier E."/>
            <person name="Niang G."/>
            <person name="Scheremetjew M."/>
            <person name="Finn R."/>
            <person name="Kale V."/>
            <person name="Holt S."/>
            <person name="Cochrane G."/>
            <person name="Meng A."/>
            <person name="Brown T."/>
            <person name="Cohen L."/>
        </authorList>
    </citation>
    <scope>NUCLEOTIDE SEQUENCE</scope>
    <source>
        <strain evidence="2">Isolate 1302-5</strain>
    </source>
</reference>
<keyword evidence="1" id="KW-1133">Transmembrane helix</keyword>
<sequence>MPFGKKAAVPEEVPVEDPTAWMLDNPFTTFFIMHTNEIKYMCMLGYTFLHGHKVFSQLGSSVAPSYKFITMLMACTGGGILVPIFINNIPVPLAQDAYPIAIITSFAIHHYFPVLREVMGMSGIMKTFVVVLYETLRAYVVVLMTCASADKISPSLFSFPLFGPIFCGTIGGCGGAFLPLNKGLDPIKSGLSSPMLSAFFAATCLHLFLSTPLSEGVIDAKKKGHVHVVVFFIGVGLINAFGLSANKPAAHAAKKEK</sequence>